<dbReference type="PROSITE" id="PS50042">
    <property type="entry name" value="CNMP_BINDING_3"/>
    <property type="match status" value="1"/>
</dbReference>
<evidence type="ECO:0000256" key="3">
    <source>
        <dbReference type="ARBA" id="ARBA00023163"/>
    </source>
</evidence>
<evidence type="ECO:0000313" key="7">
    <source>
        <dbReference type="EMBL" id="GAA2469972.1"/>
    </source>
</evidence>
<dbReference type="PANTHER" id="PTHR24567:SF74">
    <property type="entry name" value="HTH-TYPE TRANSCRIPTIONAL REGULATOR ARCR"/>
    <property type="match status" value="1"/>
</dbReference>
<dbReference type="Pfam" id="PF00027">
    <property type="entry name" value="cNMP_binding"/>
    <property type="match status" value="1"/>
</dbReference>
<proteinExistence type="predicted"/>
<dbReference type="SMART" id="SM00100">
    <property type="entry name" value="cNMP"/>
    <property type="match status" value="1"/>
</dbReference>
<dbReference type="InterPro" id="IPR036390">
    <property type="entry name" value="WH_DNA-bd_sf"/>
</dbReference>
<organism evidence="7 8">
    <name type="scientific">Streptomyces thermolineatus</name>
    <dbReference type="NCBI Taxonomy" id="44033"/>
    <lineage>
        <taxon>Bacteria</taxon>
        <taxon>Bacillati</taxon>
        <taxon>Actinomycetota</taxon>
        <taxon>Actinomycetes</taxon>
        <taxon>Kitasatosporales</taxon>
        <taxon>Streptomycetaceae</taxon>
        <taxon>Streptomyces</taxon>
    </lineage>
</organism>
<accession>A0ABN3KQU9</accession>
<feature type="domain" description="Cyclic nucleotide-binding" evidence="5">
    <location>
        <begin position="3"/>
        <end position="102"/>
    </location>
</feature>
<dbReference type="PANTHER" id="PTHR24567">
    <property type="entry name" value="CRP FAMILY TRANSCRIPTIONAL REGULATORY PROTEIN"/>
    <property type="match status" value="1"/>
</dbReference>
<dbReference type="SUPFAM" id="SSF46785">
    <property type="entry name" value="Winged helix' DNA-binding domain"/>
    <property type="match status" value="1"/>
</dbReference>
<name>A0ABN3KQU9_9ACTN</name>
<dbReference type="Pfam" id="PF13545">
    <property type="entry name" value="HTH_Crp_2"/>
    <property type="match status" value="1"/>
</dbReference>
<protein>
    <submittedName>
        <fullName evidence="7">Crp/Fnr family transcriptional regulator</fullName>
    </submittedName>
</protein>
<evidence type="ECO:0000313" key="8">
    <source>
        <dbReference type="Proteomes" id="UP001501358"/>
    </source>
</evidence>
<keyword evidence="1" id="KW-0805">Transcription regulation</keyword>
<dbReference type="InterPro" id="IPR000595">
    <property type="entry name" value="cNMP-bd_dom"/>
</dbReference>
<dbReference type="SUPFAM" id="SSF51206">
    <property type="entry name" value="cAMP-binding domain-like"/>
    <property type="match status" value="1"/>
</dbReference>
<reference evidence="7 8" key="1">
    <citation type="journal article" date="2019" name="Int. J. Syst. Evol. Microbiol.">
        <title>The Global Catalogue of Microorganisms (GCM) 10K type strain sequencing project: providing services to taxonomists for standard genome sequencing and annotation.</title>
        <authorList>
            <consortium name="The Broad Institute Genomics Platform"/>
            <consortium name="The Broad Institute Genome Sequencing Center for Infectious Disease"/>
            <person name="Wu L."/>
            <person name="Ma J."/>
        </authorList>
    </citation>
    <scope>NUCLEOTIDE SEQUENCE [LARGE SCALE GENOMIC DNA]</scope>
    <source>
        <strain evidence="7 8">JCM 6307</strain>
    </source>
</reference>
<gene>
    <name evidence="7" type="ORF">GCM10010406_01830</name>
</gene>
<evidence type="ECO:0000259" key="6">
    <source>
        <dbReference type="PROSITE" id="PS51063"/>
    </source>
</evidence>
<dbReference type="Gene3D" id="2.60.120.10">
    <property type="entry name" value="Jelly Rolls"/>
    <property type="match status" value="1"/>
</dbReference>
<dbReference type="CDD" id="cd00038">
    <property type="entry name" value="CAP_ED"/>
    <property type="match status" value="1"/>
</dbReference>
<dbReference type="EMBL" id="BAAATA010000001">
    <property type="protein sequence ID" value="GAA2469972.1"/>
    <property type="molecule type" value="Genomic_DNA"/>
</dbReference>
<dbReference type="SMART" id="SM00419">
    <property type="entry name" value="HTH_CRP"/>
    <property type="match status" value="1"/>
</dbReference>
<evidence type="ECO:0000256" key="1">
    <source>
        <dbReference type="ARBA" id="ARBA00023015"/>
    </source>
</evidence>
<feature type="region of interest" description="Disordered" evidence="4">
    <location>
        <begin position="222"/>
        <end position="257"/>
    </location>
</feature>
<evidence type="ECO:0000256" key="2">
    <source>
        <dbReference type="ARBA" id="ARBA00023125"/>
    </source>
</evidence>
<comment type="caution">
    <text evidence="7">The sequence shown here is derived from an EMBL/GenBank/DDBJ whole genome shotgun (WGS) entry which is preliminary data.</text>
</comment>
<dbReference type="Gene3D" id="1.10.10.10">
    <property type="entry name" value="Winged helix-like DNA-binding domain superfamily/Winged helix DNA-binding domain"/>
    <property type="match status" value="1"/>
</dbReference>
<dbReference type="InterPro" id="IPR050397">
    <property type="entry name" value="Env_Response_Regulators"/>
</dbReference>
<evidence type="ECO:0000259" key="5">
    <source>
        <dbReference type="PROSITE" id="PS50042"/>
    </source>
</evidence>
<evidence type="ECO:0000256" key="4">
    <source>
        <dbReference type="SAM" id="MobiDB-lite"/>
    </source>
</evidence>
<sequence>MPFLARLEPAARQELLALGVPQPLPDDTVVLHEGEPSRHVLLVLDGWLKVTATSANGHEALLALRGPGDVVGELAAIDGRPRSARVTTLGPVRVVTVRSEDFVAHLETRPKVAVVLLGLLADRLRTGDRKRLESAAHRVDERLARLLLDLAEQHGQETPEGIALRVPLSQRELAGCVGASREAVARALEKLRKRGAILTMRRRIVVTRPEVLRQAASSVQSVTDAVRRPSSSAGARRSTMDGTPGAHGGIGTPDQFR</sequence>
<dbReference type="InterPro" id="IPR036388">
    <property type="entry name" value="WH-like_DNA-bd_sf"/>
</dbReference>
<dbReference type="PRINTS" id="PR00034">
    <property type="entry name" value="HTHCRP"/>
</dbReference>
<dbReference type="InterPro" id="IPR014710">
    <property type="entry name" value="RmlC-like_jellyroll"/>
</dbReference>
<keyword evidence="3" id="KW-0804">Transcription</keyword>
<feature type="domain" description="HTH crp-type" evidence="6">
    <location>
        <begin position="137"/>
        <end position="210"/>
    </location>
</feature>
<dbReference type="InterPro" id="IPR012318">
    <property type="entry name" value="HTH_CRP"/>
</dbReference>
<keyword evidence="8" id="KW-1185">Reference proteome</keyword>
<dbReference type="Proteomes" id="UP001501358">
    <property type="component" value="Unassembled WGS sequence"/>
</dbReference>
<dbReference type="InterPro" id="IPR018490">
    <property type="entry name" value="cNMP-bd_dom_sf"/>
</dbReference>
<keyword evidence="2" id="KW-0238">DNA-binding</keyword>
<dbReference type="PROSITE" id="PS51063">
    <property type="entry name" value="HTH_CRP_2"/>
    <property type="match status" value="1"/>
</dbReference>
<feature type="compositionally biased region" description="Low complexity" evidence="4">
    <location>
        <begin position="228"/>
        <end position="237"/>
    </location>
</feature>